<feature type="domain" description="BZIP" evidence="3">
    <location>
        <begin position="213"/>
        <end position="270"/>
    </location>
</feature>
<proteinExistence type="predicted"/>
<feature type="compositionally biased region" description="Basic residues" evidence="2">
    <location>
        <begin position="65"/>
        <end position="77"/>
    </location>
</feature>
<feature type="compositionally biased region" description="Low complexity" evidence="2">
    <location>
        <begin position="78"/>
        <end position="90"/>
    </location>
</feature>
<sequence>MSLTSANVSYPAHVRMHQHQQSQPYAHPHLLDTSPTMSHESLPSKLGNVSPSHSHPLSPMEPSLHHPHHSQHHHYHPQQHQQPSSYHHSQAPYQAPTPPYNPRSNSIDLAPKPTLPYPRRPSHSYAPSHPYSPPTLPPLTNHLPPSPQSPIDSGSLHYPMQSSNRDDRPLSTYQHYRSSMSSSPPPSSSGAASATSPSATTTASGLPLSATDRRERNKAASAKYRAKKHYQSGEMRQQINVLQDQNNVLTRQLDESRTENASLKHLVEKLRGRLVAEKVLKRLREVGREKKKKTINNNNKRRLNGGKNASSLAHLAAASDSEDDHHHDDEEEDDSDLVGDVDVEYDDEDEDDEDAELQKRQNERKPNTRRRVTRAEDNDGDEDEDDDYLAN</sequence>
<feature type="region of interest" description="Disordered" evidence="2">
    <location>
        <begin position="288"/>
        <end position="391"/>
    </location>
</feature>
<evidence type="ECO:0000313" key="4">
    <source>
        <dbReference type="EMBL" id="KAG9323712.1"/>
    </source>
</evidence>
<feature type="compositionally biased region" description="Acidic residues" evidence="2">
    <location>
        <begin position="378"/>
        <end position="391"/>
    </location>
</feature>
<evidence type="ECO:0000256" key="2">
    <source>
        <dbReference type="SAM" id="MobiDB-lite"/>
    </source>
</evidence>
<dbReference type="Gene3D" id="1.20.5.170">
    <property type="match status" value="1"/>
</dbReference>
<reference evidence="4" key="1">
    <citation type="submission" date="2021-07" db="EMBL/GenBank/DDBJ databases">
        <title>Draft genome of Mortierella alpina, strain LL118, isolated from an aspen leaf litter sample.</title>
        <authorList>
            <person name="Yang S."/>
            <person name="Vinatzer B.A."/>
        </authorList>
    </citation>
    <scope>NUCLEOTIDE SEQUENCE</scope>
    <source>
        <strain evidence="4">LL118</strain>
    </source>
</reference>
<dbReference type="InterPro" id="IPR046347">
    <property type="entry name" value="bZIP_sf"/>
</dbReference>
<dbReference type="SMART" id="SM00338">
    <property type="entry name" value="BRLZ"/>
    <property type="match status" value="1"/>
</dbReference>
<dbReference type="AlphaFoldDB" id="A0A9P8A7H9"/>
<dbReference type="SUPFAM" id="SSF57959">
    <property type="entry name" value="Leucine zipper domain"/>
    <property type="match status" value="1"/>
</dbReference>
<feature type="compositionally biased region" description="Polar residues" evidence="2">
    <location>
        <begin position="33"/>
        <end position="55"/>
    </location>
</feature>
<feature type="compositionally biased region" description="Basic residues" evidence="2">
    <location>
        <begin position="289"/>
        <end position="304"/>
    </location>
</feature>
<dbReference type="GO" id="GO:0003700">
    <property type="term" value="F:DNA-binding transcription factor activity"/>
    <property type="evidence" value="ECO:0007669"/>
    <property type="project" value="InterPro"/>
</dbReference>
<evidence type="ECO:0000259" key="3">
    <source>
        <dbReference type="PROSITE" id="PS50217"/>
    </source>
</evidence>
<keyword evidence="1" id="KW-0175">Coiled coil</keyword>
<evidence type="ECO:0000313" key="5">
    <source>
        <dbReference type="Proteomes" id="UP000717515"/>
    </source>
</evidence>
<gene>
    <name evidence="4" type="ORF">KVV02_006435</name>
</gene>
<feature type="compositionally biased region" description="Low complexity" evidence="2">
    <location>
        <begin position="305"/>
        <end position="319"/>
    </location>
</feature>
<feature type="compositionally biased region" description="Low complexity" evidence="2">
    <location>
        <begin position="178"/>
        <end position="204"/>
    </location>
</feature>
<dbReference type="PROSITE" id="PS00036">
    <property type="entry name" value="BZIP_BASIC"/>
    <property type="match status" value="1"/>
</dbReference>
<dbReference type="Pfam" id="PF07716">
    <property type="entry name" value="bZIP_2"/>
    <property type="match status" value="1"/>
</dbReference>
<feature type="compositionally biased region" description="Basic and acidic residues" evidence="2">
    <location>
        <begin position="356"/>
        <end position="366"/>
    </location>
</feature>
<feature type="coiled-coil region" evidence="1">
    <location>
        <begin position="239"/>
        <end position="273"/>
    </location>
</feature>
<dbReference type="CDD" id="cd14705">
    <property type="entry name" value="bZIP_Zip1"/>
    <property type="match status" value="1"/>
</dbReference>
<organism evidence="4 5">
    <name type="scientific">Mortierella alpina</name>
    <name type="common">Oleaginous fungus</name>
    <name type="synonym">Mortierella renispora</name>
    <dbReference type="NCBI Taxonomy" id="64518"/>
    <lineage>
        <taxon>Eukaryota</taxon>
        <taxon>Fungi</taxon>
        <taxon>Fungi incertae sedis</taxon>
        <taxon>Mucoromycota</taxon>
        <taxon>Mortierellomycotina</taxon>
        <taxon>Mortierellomycetes</taxon>
        <taxon>Mortierellales</taxon>
        <taxon>Mortierellaceae</taxon>
        <taxon>Mortierella</taxon>
    </lineage>
</organism>
<dbReference type="PROSITE" id="PS50217">
    <property type="entry name" value="BZIP"/>
    <property type="match status" value="1"/>
</dbReference>
<dbReference type="Proteomes" id="UP000717515">
    <property type="component" value="Unassembled WGS sequence"/>
</dbReference>
<protein>
    <recommendedName>
        <fullName evidence="3">BZIP domain-containing protein</fullName>
    </recommendedName>
</protein>
<feature type="compositionally biased region" description="Acidic residues" evidence="2">
    <location>
        <begin position="329"/>
        <end position="355"/>
    </location>
</feature>
<evidence type="ECO:0000256" key="1">
    <source>
        <dbReference type="SAM" id="Coils"/>
    </source>
</evidence>
<accession>A0A9P8A7H9</accession>
<dbReference type="InterPro" id="IPR004827">
    <property type="entry name" value="bZIP"/>
</dbReference>
<name>A0A9P8A7H9_MORAP</name>
<comment type="caution">
    <text evidence="4">The sequence shown here is derived from an EMBL/GenBank/DDBJ whole genome shotgun (WGS) entry which is preliminary data.</text>
</comment>
<feature type="region of interest" description="Disordered" evidence="2">
    <location>
        <begin position="15"/>
        <end position="232"/>
    </location>
</feature>
<dbReference type="EMBL" id="JAIFTL010000090">
    <property type="protein sequence ID" value="KAG9323712.1"/>
    <property type="molecule type" value="Genomic_DNA"/>
</dbReference>